<protein>
    <submittedName>
        <fullName evidence="1">Uncharacterized protein</fullName>
    </submittedName>
</protein>
<accession>A0A409WBN7</accession>
<sequence>MDISPSRDEIIYKLLRRLQNNFAALERLDNNLSLHKKISNYVVSRRAELHDDCIGIFKALELHLQAVRGSSQEESRPIPNGGIDAAYCSETKRILHSLPEVVGHLFNTTIHLNNVGNTFDSTFRSQSNVDVGDTYTSRRHR</sequence>
<dbReference type="AlphaFoldDB" id="A0A409WBN7"/>
<proteinExistence type="predicted"/>
<dbReference type="Proteomes" id="UP000284842">
    <property type="component" value="Unassembled WGS sequence"/>
</dbReference>
<dbReference type="EMBL" id="NHTK01005626">
    <property type="protein sequence ID" value="PPQ75932.1"/>
    <property type="molecule type" value="Genomic_DNA"/>
</dbReference>
<evidence type="ECO:0000313" key="1">
    <source>
        <dbReference type="EMBL" id="PPQ75932.1"/>
    </source>
</evidence>
<name>A0A409WBN7_9AGAR</name>
<organism evidence="1 2">
    <name type="scientific">Panaeolus cyanescens</name>
    <dbReference type="NCBI Taxonomy" id="181874"/>
    <lineage>
        <taxon>Eukaryota</taxon>
        <taxon>Fungi</taxon>
        <taxon>Dikarya</taxon>
        <taxon>Basidiomycota</taxon>
        <taxon>Agaricomycotina</taxon>
        <taxon>Agaricomycetes</taxon>
        <taxon>Agaricomycetidae</taxon>
        <taxon>Agaricales</taxon>
        <taxon>Agaricineae</taxon>
        <taxon>Galeropsidaceae</taxon>
        <taxon>Panaeolus</taxon>
    </lineage>
</organism>
<keyword evidence="2" id="KW-1185">Reference proteome</keyword>
<dbReference type="InParanoid" id="A0A409WBN7"/>
<comment type="caution">
    <text evidence="1">The sequence shown here is derived from an EMBL/GenBank/DDBJ whole genome shotgun (WGS) entry which is preliminary data.</text>
</comment>
<evidence type="ECO:0000313" key="2">
    <source>
        <dbReference type="Proteomes" id="UP000284842"/>
    </source>
</evidence>
<reference evidence="1 2" key="1">
    <citation type="journal article" date="2018" name="Evol. Lett.">
        <title>Horizontal gene cluster transfer increased hallucinogenic mushroom diversity.</title>
        <authorList>
            <person name="Reynolds H.T."/>
            <person name="Vijayakumar V."/>
            <person name="Gluck-Thaler E."/>
            <person name="Korotkin H.B."/>
            <person name="Matheny P.B."/>
            <person name="Slot J.C."/>
        </authorList>
    </citation>
    <scope>NUCLEOTIDE SEQUENCE [LARGE SCALE GENOMIC DNA]</scope>
    <source>
        <strain evidence="1 2">2629</strain>
    </source>
</reference>
<gene>
    <name evidence="1" type="ORF">CVT24_002499</name>
</gene>